<dbReference type="PANTHER" id="PTHR47843:SF5">
    <property type="entry name" value="BTB_POZ DOMAIN PROTEIN"/>
    <property type="match status" value="1"/>
</dbReference>
<name>A0A395HKK3_ASPHC</name>
<feature type="domain" description="BTB" evidence="2">
    <location>
        <begin position="17"/>
        <end position="84"/>
    </location>
</feature>
<dbReference type="CDD" id="cd18186">
    <property type="entry name" value="BTB_POZ_ZBTB_KLHL-like"/>
    <property type="match status" value="1"/>
</dbReference>
<proteinExistence type="predicted"/>
<dbReference type="PANTHER" id="PTHR47843">
    <property type="entry name" value="BTB DOMAIN-CONTAINING PROTEIN-RELATED"/>
    <property type="match status" value="1"/>
</dbReference>
<evidence type="ECO:0000256" key="1">
    <source>
        <dbReference type="SAM" id="Coils"/>
    </source>
</evidence>
<evidence type="ECO:0000259" key="2">
    <source>
        <dbReference type="PROSITE" id="PS50097"/>
    </source>
</evidence>
<evidence type="ECO:0000313" key="3">
    <source>
        <dbReference type="EMBL" id="RAL08472.1"/>
    </source>
</evidence>
<dbReference type="AlphaFoldDB" id="A0A395HKK3"/>
<dbReference type="InterPro" id="IPR000210">
    <property type="entry name" value="BTB/POZ_dom"/>
</dbReference>
<dbReference type="RefSeq" id="XP_025547626.1">
    <property type="nucleotide sequence ID" value="XM_025697276.1"/>
</dbReference>
<dbReference type="GeneID" id="37201565"/>
<gene>
    <name evidence="3" type="ORF">BO97DRAFT_428298</name>
</gene>
<dbReference type="PROSITE" id="PS50097">
    <property type="entry name" value="BTB"/>
    <property type="match status" value="1"/>
</dbReference>
<dbReference type="SUPFAM" id="SSF54695">
    <property type="entry name" value="POZ domain"/>
    <property type="match status" value="1"/>
</dbReference>
<dbReference type="STRING" id="1450537.A0A395HKK3"/>
<feature type="coiled-coil region" evidence="1">
    <location>
        <begin position="244"/>
        <end position="271"/>
    </location>
</feature>
<sequence length="311" mass="34855">MNKLAAMLRNARQGELCDLRLECEGVQLTVHKIVVCNESEMIKTACSANFLEKRTNVVRMEDFSLATVKRMVEYMYIGDYGLGCGEKWVSELAHSTSDTIPASTATSAPETSFMDTSFAGPGPDSAELTQPTTADILRPHIQMSMIAGYYVIPGLQDLALEKIKQASEQTWSPAGFDEMVKEVYGSLTHQATQNHLAEMAIKHLHDLHRNEALFPDVFSRRVISTMLLQLANALEQASEAGIQANAEQIRASHAEQRFKRLRANLEGIRNIRKCRHCDQTFDSYFELANEESPTCKLRCRACNTRHICPQP</sequence>
<dbReference type="Proteomes" id="UP000248961">
    <property type="component" value="Unassembled WGS sequence"/>
</dbReference>
<dbReference type="InterPro" id="IPR011333">
    <property type="entry name" value="SKP1/BTB/POZ_sf"/>
</dbReference>
<dbReference type="Gene3D" id="3.30.710.10">
    <property type="entry name" value="Potassium Channel Kv1.1, Chain A"/>
    <property type="match status" value="1"/>
</dbReference>
<dbReference type="VEuPathDB" id="FungiDB:BO97DRAFT_428298"/>
<reference evidence="3 4" key="1">
    <citation type="submission" date="2018-02" db="EMBL/GenBank/DDBJ databases">
        <title>The genomes of Aspergillus section Nigri reveals drivers in fungal speciation.</title>
        <authorList>
            <consortium name="DOE Joint Genome Institute"/>
            <person name="Vesth T.C."/>
            <person name="Nybo J."/>
            <person name="Theobald S."/>
            <person name="Brandl J."/>
            <person name="Frisvad J.C."/>
            <person name="Nielsen K.F."/>
            <person name="Lyhne E.K."/>
            <person name="Kogle M.E."/>
            <person name="Kuo A."/>
            <person name="Riley R."/>
            <person name="Clum A."/>
            <person name="Nolan M."/>
            <person name="Lipzen A."/>
            <person name="Salamov A."/>
            <person name="Henrissat B."/>
            <person name="Wiebenga A."/>
            <person name="De vries R.P."/>
            <person name="Grigoriev I.V."/>
            <person name="Mortensen U.H."/>
            <person name="Andersen M.R."/>
            <person name="Baker S.E."/>
        </authorList>
    </citation>
    <scope>NUCLEOTIDE SEQUENCE [LARGE SCALE GENOMIC DNA]</scope>
    <source>
        <strain evidence="3 4">CBS 101889</strain>
    </source>
</reference>
<dbReference type="Pfam" id="PF00651">
    <property type="entry name" value="BTB"/>
    <property type="match status" value="1"/>
</dbReference>
<dbReference type="OrthoDB" id="6359816at2759"/>
<organism evidence="3 4">
    <name type="scientific">Aspergillus homomorphus (strain CBS 101889)</name>
    <dbReference type="NCBI Taxonomy" id="1450537"/>
    <lineage>
        <taxon>Eukaryota</taxon>
        <taxon>Fungi</taxon>
        <taxon>Dikarya</taxon>
        <taxon>Ascomycota</taxon>
        <taxon>Pezizomycotina</taxon>
        <taxon>Eurotiomycetes</taxon>
        <taxon>Eurotiomycetidae</taxon>
        <taxon>Eurotiales</taxon>
        <taxon>Aspergillaceae</taxon>
        <taxon>Aspergillus</taxon>
        <taxon>Aspergillus subgen. Circumdati</taxon>
    </lineage>
</organism>
<keyword evidence="1" id="KW-0175">Coiled coil</keyword>
<protein>
    <recommendedName>
        <fullName evidence="2">BTB domain-containing protein</fullName>
    </recommendedName>
</protein>
<accession>A0A395HKK3</accession>
<dbReference type="EMBL" id="KZ824313">
    <property type="protein sequence ID" value="RAL08472.1"/>
    <property type="molecule type" value="Genomic_DNA"/>
</dbReference>
<evidence type="ECO:0000313" key="4">
    <source>
        <dbReference type="Proteomes" id="UP000248961"/>
    </source>
</evidence>
<keyword evidence="4" id="KW-1185">Reference proteome</keyword>